<dbReference type="PROSITE" id="PS50165">
    <property type="entry name" value="UVRC"/>
    <property type="match status" value="1"/>
</dbReference>
<dbReference type="InterPro" id="IPR001943">
    <property type="entry name" value="UVR_dom"/>
</dbReference>
<dbReference type="InterPro" id="IPR047296">
    <property type="entry name" value="GIY-YIG_UvrC_Cho"/>
</dbReference>
<evidence type="ECO:0000259" key="3">
    <source>
        <dbReference type="PROSITE" id="PS50165"/>
    </source>
</evidence>
<dbReference type="GO" id="GO:0009380">
    <property type="term" value="C:excinuclease repair complex"/>
    <property type="evidence" value="ECO:0007669"/>
    <property type="project" value="TreeGrafter"/>
</dbReference>
<dbReference type="Pfam" id="PF01541">
    <property type="entry name" value="GIY-YIG"/>
    <property type="match status" value="1"/>
</dbReference>
<dbReference type="GO" id="GO:0009381">
    <property type="term" value="F:excinuclease ABC activity"/>
    <property type="evidence" value="ECO:0007669"/>
    <property type="project" value="InterPro"/>
</dbReference>
<dbReference type="SUPFAM" id="SSF46600">
    <property type="entry name" value="C-terminal UvrC-binding domain of UvrB"/>
    <property type="match status" value="1"/>
</dbReference>
<dbReference type="InterPro" id="IPR036876">
    <property type="entry name" value="UVR_dom_sf"/>
</dbReference>
<feature type="domain" description="GIY-YIG" evidence="2">
    <location>
        <begin position="12"/>
        <end position="89"/>
    </location>
</feature>
<dbReference type="SUPFAM" id="SSF82771">
    <property type="entry name" value="GIY-YIG endonuclease"/>
    <property type="match status" value="1"/>
</dbReference>
<dbReference type="InterPro" id="IPR038476">
    <property type="entry name" value="UvrC_RNase_H_dom_sf"/>
</dbReference>
<feature type="domain" description="UvrC family homology region profile" evidence="3">
    <location>
        <begin position="237"/>
        <end position="346"/>
    </location>
</feature>
<dbReference type="GO" id="GO:0006289">
    <property type="term" value="P:nucleotide-excision repair"/>
    <property type="evidence" value="ECO:0007669"/>
    <property type="project" value="InterPro"/>
</dbReference>
<feature type="domain" description="UVR" evidence="1">
    <location>
        <begin position="198"/>
        <end position="233"/>
    </location>
</feature>
<gene>
    <name evidence="4" type="ORF">UR68_C0003G0004</name>
</gene>
<comment type="caution">
    <text evidence="4">The sequence shown here is derived from an EMBL/GenBank/DDBJ whole genome shotgun (WGS) entry which is preliminary data.</text>
</comment>
<sequence>MITKKQIVPLPSTFGVYLFKKDNEVLYVGKSNNIKARVKSHLENAKLDRKEYLIVSQSTTVETVTTESEFKALILEAELIKKYLPKYNVIWRDNKSYLYIKITIKENFPKIYLSRKEHDPKSLYFGPFGSYKTASELLSDVRHIIPFCTQRNLDKRSCFYSKIGLCDPCPNTTLDIKDKRTYKKNINKVIKIFNGHVEIIIRDFYKQLRKFTKDKKFEEAIIIRNKIIRLERLLHFSLSRQETSNIESHTKTNELQELLKSFFPELKNLLRIEAYDISNLGDSQIVASMVVATDGYIDKSQYRKFKIKNKSSLSDFDRLREVITRRFKQDWKHPDLIVIDGGRPQVLTTMILLNKIDIKIPIIGIAKNPDRLVVGTPDMITIKPELNNQGFNLVRLLRDESHRFARKYHLFLREKDFLI</sequence>
<name>A0A0G0BWL6_9BACT</name>
<dbReference type="CDD" id="cd10434">
    <property type="entry name" value="GIY-YIG_UvrC_Cho"/>
    <property type="match status" value="1"/>
</dbReference>
<evidence type="ECO:0000313" key="4">
    <source>
        <dbReference type="EMBL" id="KKP73709.1"/>
    </source>
</evidence>
<dbReference type="EMBL" id="LBQC01000003">
    <property type="protein sequence ID" value="KKP73709.1"/>
    <property type="molecule type" value="Genomic_DNA"/>
</dbReference>
<dbReference type="AlphaFoldDB" id="A0A0G0BWL6"/>
<dbReference type="PANTHER" id="PTHR30562">
    <property type="entry name" value="UVRC/OXIDOREDUCTASE"/>
    <property type="match status" value="1"/>
</dbReference>
<dbReference type="SMART" id="SM00465">
    <property type="entry name" value="GIYc"/>
    <property type="match status" value="1"/>
</dbReference>
<organism evidence="4 5">
    <name type="scientific">Candidatus Roizmanbacteria bacterium GW2011_GWA2_35_19</name>
    <dbReference type="NCBI Taxonomy" id="1618478"/>
    <lineage>
        <taxon>Bacteria</taxon>
        <taxon>Candidatus Roizmaniibacteriota</taxon>
    </lineage>
</organism>
<protein>
    <submittedName>
        <fullName evidence="4">Excinuclease ABC subunit C</fullName>
    </submittedName>
</protein>
<dbReference type="InterPro" id="IPR050066">
    <property type="entry name" value="UvrABC_protein_C"/>
</dbReference>
<dbReference type="PATRIC" id="fig|1618478.3.peg.170"/>
<dbReference type="InterPro" id="IPR000305">
    <property type="entry name" value="GIY-YIG_endonuc"/>
</dbReference>
<dbReference type="Proteomes" id="UP000034457">
    <property type="component" value="Unassembled WGS sequence"/>
</dbReference>
<dbReference type="InterPro" id="IPR001162">
    <property type="entry name" value="UvrC_RNase_H_dom"/>
</dbReference>
<evidence type="ECO:0000259" key="2">
    <source>
        <dbReference type="PROSITE" id="PS50164"/>
    </source>
</evidence>
<accession>A0A0G0BWL6</accession>
<dbReference type="InterPro" id="IPR035901">
    <property type="entry name" value="GIY-YIG_endonuc_sf"/>
</dbReference>
<proteinExistence type="predicted"/>
<dbReference type="PROSITE" id="PS50151">
    <property type="entry name" value="UVR"/>
    <property type="match status" value="1"/>
</dbReference>
<dbReference type="STRING" id="1618478.UR68_C0003G0004"/>
<dbReference type="Gene3D" id="3.40.1440.10">
    <property type="entry name" value="GIY-YIG endonuclease"/>
    <property type="match status" value="1"/>
</dbReference>
<dbReference type="Gene3D" id="3.30.420.340">
    <property type="entry name" value="UvrC, RNAse H endonuclease domain"/>
    <property type="match status" value="1"/>
</dbReference>
<reference evidence="4 5" key="1">
    <citation type="journal article" date="2015" name="Nature">
        <title>rRNA introns, odd ribosomes, and small enigmatic genomes across a large radiation of phyla.</title>
        <authorList>
            <person name="Brown C.T."/>
            <person name="Hug L.A."/>
            <person name="Thomas B.C."/>
            <person name="Sharon I."/>
            <person name="Castelle C.J."/>
            <person name="Singh A."/>
            <person name="Wilkins M.J."/>
            <person name="Williams K.H."/>
            <person name="Banfield J.F."/>
        </authorList>
    </citation>
    <scope>NUCLEOTIDE SEQUENCE [LARGE SCALE GENOMIC DNA]</scope>
</reference>
<dbReference type="PANTHER" id="PTHR30562:SF1">
    <property type="entry name" value="UVRABC SYSTEM PROTEIN C"/>
    <property type="match status" value="1"/>
</dbReference>
<evidence type="ECO:0000313" key="5">
    <source>
        <dbReference type="Proteomes" id="UP000034457"/>
    </source>
</evidence>
<dbReference type="PROSITE" id="PS50164">
    <property type="entry name" value="GIY_YIG"/>
    <property type="match status" value="1"/>
</dbReference>
<dbReference type="Pfam" id="PF08459">
    <property type="entry name" value="UvrC_RNaseH_dom"/>
    <property type="match status" value="1"/>
</dbReference>
<evidence type="ECO:0000259" key="1">
    <source>
        <dbReference type="PROSITE" id="PS50151"/>
    </source>
</evidence>